<proteinExistence type="predicted"/>
<keyword evidence="2" id="KW-1185">Reference proteome</keyword>
<comment type="caution">
    <text evidence="1">The sequence shown here is derived from an EMBL/GenBank/DDBJ whole genome shotgun (WGS) entry which is preliminary data.</text>
</comment>
<protein>
    <submittedName>
        <fullName evidence="1">Uncharacterized protein</fullName>
    </submittedName>
</protein>
<dbReference type="RefSeq" id="XP_037193590.1">
    <property type="nucleotide sequence ID" value="XM_037335056.1"/>
</dbReference>
<sequence>MYSASSKEFEIKIQNQGEIVKLDLWVAACLNRIKRYLRCGVSSNRRSGKSSTLLPATDRRIFETFGILLDGPAFPIVRSLRFTYGSLQKEVSRKHDVIQDAWELVANEQLPSMYICNFTSAISTSSFEHKDSILSSYMYTPSVWDH</sequence>
<evidence type="ECO:0000313" key="2">
    <source>
        <dbReference type="Proteomes" id="UP000531561"/>
    </source>
</evidence>
<gene>
    <name evidence="1" type="ORF">Bfra_004657</name>
</gene>
<reference evidence="1 2" key="1">
    <citation type="journal article" date="2020" name="Phytopathology">
        <title>A high-quality genome resource of Botrytis fragariae, a new and rapidly spreading fungal pathogen causing strawberry gray mold in the U.S.A.</title>
        <authorList>
            <person name="Wu Y."/>
            <person name="Saski C.A."/>
            <person name="Schnabel G."/>
            <person name="Xiao S."/>
            <person name="Hu M."/>
        </authorList>
    </citation>
    <scope>NUCLEOTIDE SEQUENCE [LARGE SCALE GENOMIC DNA]</scope>
    <source>
        <strain evidence="1 2">BVB16</strain>
    </source>
</reference>
<dbReference type="EMBL" id="JABFCT010000007">
    <property type="protein sequence ID" value="KAF5874644.1"/>
    <property type="molecule type" value="Genomic_DNA"/>
</dbReference>
<name>A0A8H6AVU9_9HELO</name>
<organism evidence="1 2">
    <name type="scientific">Botrytis fragariae</name>
    <dbReference type="NCBI Taxonomy" id="1964551"/>
    <lineage>
        <taxon>Eukaryota</taxon>
        <taxon>Fungi</taxon>
        <taxon>Dikarya</taxon>
        <taxon>Ascomycota</taxon>
        <taxon>Pezizomycotina</taxon>
        <taxon>Leotiomycetes</taxon>
        <taxon>Helotiales</taxon>
        <taxon>Sclerotiniaceae</taxon>
        <taxon>Botrytis</taxon>
    </lineage>
</organism>
<accession>A0A8H6AVU9</accession>
<dbReference type="GeneID" id="59258748"/>
<dbReference type="AlphaFoldDB" id="A0A8H6AVU9"/>
<evidence type="ECO:0000313" key="1">
    <source>
        <dbReference type="EMBL" id="KAF5874644.1"/>
    </source>
</evidence>
<dbReference type="Proteomes" id="UP000531561">
    <property type="component" value="Unassembled WGS sequence"/>
</dbReference>